<evidence type="ECO:0000256" key="13">
    <source>
        <dbReference type="ARBA" id="ARBA00033392"/>
    </source>
</evidence>
<accession>A0A6J4VZE2</accession>
<evidence type="ECO:0000256" key="3">
    <source>
        <dbReference type="ARBA" id="ARBA00007630"/>
    </source>
</evidence>
<evidence type="ECO:0000256" key="6">
    <source>
        <dbReference type="ARBA" id="ARBA00014679"/>
    </source>
</evidence>
<dbReference type="InterPro" id="IPR029026">
    <property type="entry name" value="tRNA_m1G_MTases_N"/>
</dbReference>
<dbReference type="SUPFAM" id="SSF75217">
    <property type="entry name" value="alpha/beta knot"/>
    <property type="match status" value="1"/>
</dbReference>
<gene>
    <name evidence="15" type="primary">trmD</name>
    <name evidence="20" type="ORF">AVDCRST_MAG18-4780</name>
</gene>
<dbReference type="PANTHER" id="PTHR46417:SF1">
    <property type="entry name" value="TRNA (GUANINE-N(1)-)-METHYLTRANSFERASE"/>
    <property type="match status" value="1"/>
</dbReference>
<evidence type="ECO:0000256" key="1">
    <source>
        <dbReference type="ARBA" id="ARBA00002634"/>
    </source>
</evidence>
<evidence type="ECO:0000256" key="18">
    <source>
        <dbReference type="SAM" id="MobiDB-lite"/>
    </source>
</evidence>
<comment type="similarity">
    <text evidence="3 15 17">Belongs to the RNA methyltransferase TrmD family.</text>
</comment>
<evidence type="ECO:0000256" key="7">
    <source>
        <dbReference type="ARBA" id="ARBA00022490"/>
    </source>
</evidence>
<evidence type="ECO:0000313" key="20">
    <source>
        <dbReference type="EMBL" id="CAA9589854.1"/>
    </source>
</evidence>
<evidence type="ECO:0000256" key="9">
    <source>
        <dbReference type="ARBA" id="ARBA00022679"/>
    </source>
</evidence>
<feature type="binding site" evidence="15 16">
    <location>
        <position position="113"/>
    </location>
    <ligand>
        <name>S-adenosyl-L-methionine</name>
        <dbReference type="ChEBI" id="CHEBI:59789"/>
    </ligand>
</feature>
<keyword evidence="10 15" id="KW-0949">S-adenosyl-L-methionine</keyword>
<evidence type="ECO:0000256" key="8">
    <source>
        <dbReference type="ARBA" id="ARBA00022603"/>
    </source>
</evidence>
<dbReference type="NCBIfam" id="TIGR00088">
    <property type="entry name" value="trmD"/>
    <property type="match status" value="1"/>
</dbReference>
<dbReference type="InterPro" id="IPR002649">
    <property type="entry name" value="tRNA_m1G_MeTrfase_TrmD"/>
</dbReference>
<dbReference type="PANTHER" id="PTHR46417">
    <property type="entry name" value="TRNA (GUANINE-N(1)-)-METHYLTRANSFERASE"/>
    <property type="match status" value="1"/>
</dbReference>
<evidence type="ECO:0000256" key="15">
    <source>
        <dbReference type="HAMAP-Rule" id="MF_00605"/>
    </source>
</evidence>
<comment type="subunit">
    <text evidence="4 15 17">Homodimer.</text>
</comment>
<dbReference type="EC" id="2.1.1.228" evidence="5 15"/>
<dbReference type="HAMAP" id="MF_00605">
    <property type="entry name" value="TrmD"/>
    <property type="match status" value="1"/>
</dbReference>
<evidence type="ECO:0000256" key="11">
    <source>
        <dbReference type="ARBA" id="ARBA00022694"/>
    </source>
</evidence>
<organism evidence="20">
    <name type="scientific">uncultured Thermomicrobiales bacterium</name>
    <dbReference type="NCBI Taxonomy" id="1645740"/>
    <lineage>
        <taxon>Bacteria</taxon>
        <taxon>Pseudomonadati</taxon>
        <taxon>Thermomicrobiota</taxon>
        <taxon>Thermomicrobia</taxon>
        <taxon>Thermomicrobiales</taxon>
        <taxon>environmental samples</taxon>
    </lineage>
</organism>
<evidence type="ECO:0000259" key="19">
    <source>
        <dbReference type="Pfam" id="PF01746"/>
    </source>
</evidence>
<dbReference type="NCBIfam" id="NF000648">
    <property type="entry name" value="PRK00026.1"/>
    <property type="match status" value="1"/>
</dbReference>
<evidence type="ECO:0000256" key="5">
    <source>
        <dbReference type="ARBA" id="ARBA00012807"/>
    </source>
</evidence>
<dbReference type="FunFam" id="1.10.1270.20:FF:000001">
    <property type="entry name" value="tRNA (guanine-N(1)-)-methyltransferase"/>
    <property type="match status" value="1"/>
</dbReference>
<comment type="subcellular location">
    <subcellularLocation>
        <location evidence="2 15 17">Cytoplasm</location>
    </subcellularLocation>
</comment>
<feature type="region of interest" description="Disordered" evidence="18">
    <location>
        <begin position="243"/>
        <end position="266"/>
    </location>
</feature>
<dbReference type="InterPro" id="IPR029028">
    <property type="entry name" value="Alpha/beta_knot_MTases"/>
</dbReference>
<keyword evidence="7 15" id="KW-0963">Cytoplasm</keyword>
<evidence type="ECO:0000256" key="17">
    <source>
        <dbReference type="RuleBase" id="RU003464"/>
    </source>
</evidence>
<dbReference type="GO" id="GO:0052906">
    <property type="term" value="F:tRNA (guanine(37)-N1)-methyltransferase activity"/>
    <property type="evidence" value="ECO:0007669"/>
    <property type="project" value="UniProtKB-UniRule"/>
</dbReference>
<dbReference type="GO" id="GO:0002939">
    <property type="term" value="P:tRNA N1-guanine methylation"/>
    <property type="evidence" value="ECO:0007669"/>
    <property type="project" value="TreeGrafter"/>
</dbReference>
<keyword evidence="9 15" id="KW-0808">Transferase</keyword>
<name>A0A6J4VZE2_9BACT</name>
<evidence type="ECO:0000256" key="4">
    <source>
        <dbReference type="ARBA" id="ARBA00011738"/>
    </source>
</evidence>
<keyword evidence="11 15" id="KW-0819">tRNA processing</keyword>
<feature type="binding site" evidence="15 16">
    <location>
        <begin position="133"/>
        <end position="138"/>
    </location>
    <ligand>
        <name>S-adenosyl-L-methionine</name>
        <dbReference type="ChEBI" id="CHEBI:59789"/>
    </ligand>
</feature>
<dbReference type="InterPro" id="IPR016009">
    <property type="entry name" value="tRNA_MeTrfase_TRMD/TRM10"/>
</dbReference>
<sequence>MRWEIFTLFPGMFAGPLSESIIKRAADRGLVEIALHDWREQATDRHRTVDDTPYGGGAGMVLQAPPLVRAVEAALGDERDAVPTILLSPAGRPFTQRVAEELSQRSRVALICGHYEGFDERVRDLIVTDELSLGDYVLTGGELAAMVIVDATTRLLPGVIEAASLAEESHTSGLLEGPHYTRPLDFRGLGVPPVLVGGHHARIAAWRRREALRRTLRSRPDLLETAPLTPTDRRDLAELMDEEAAAQGEASPARDETVRTTALPTP</sequence>
<dbReference type="FunFam" id="3.40.1280.10:FF:000001">
    <property type="entry name" value="tRNA (guanine-N(1)-)-methyltransferase"/>
    <property type="match status" value="1"/>
</dbReference>
<comment type="catalytic activity">
    <reaction evidence="14 15 17">
        <text>guanosine(37) in tRNA + S-adenosyl-L-methionine = N(1)-methylguanosine(37) in tRNA + S-adenosyl-L-homocysteine + H(+)</text>
        <dbReference type="Rhea" id="RHEA:36899"/>
        <dbReference type="Rhea" id="RHEA-COMP:10145"/>
        <dbReference type="Rhea" id="RHEA-COMP:10147"/>
        <dbReference type="ChEBI" id="CHEBI:15378"/>
        <dbReference type="ChEBI" id="CHEBI:57856"/>
        <dbReference type="ChEBI" id="CHEBI:59789"/>
        <dbReference type="ChEBI" id="CHEBI:73542"/>
        <dbReference type="ChEBI" id="CHEBI:74269"/>
        <dbReference type="EC" id="2.1.1.228"/>
    </reaction>
</comment>
<dbReference type="Gene3D" id="3.40.1280.10">
    <property type="match status" value="1"/>
</dbReference>
<dbReference type="InterPro" id="IPR023148">
    <property type="entry name" value="tRNA_m1G_MeTrfase_C_sf"/>
</dbReference>
<dbReference type="EMBL" id="CADCWN010000385">
    <property type="protein sequence ID" value="CAA9589854.1"/>
    <property type="molecule type" value="Genomic_DNA"/>
</dbReference>
<dbReference type="CDD" id="cd18080">
    <property type="entry name" value="TrmD-like"/>
    <property type="match status" value="1"/>
</dbReference>
<dbReference type="Pfam" id="PF01746">
    <property type="entry name" value="tRNA_m1G_MT"/>
    <property type="match status" value="1"/>
</dbReference>
<comment type="function">
    <text evidence="1 15 17">Specifically methylates guanosine-37 in various tRNAs.</text>
</comment>
<evidence type="ECO:0000256" key="14">
    <source>
        <dbReference type="ARBA" id="ARBA00047783"/>
    </source>
</evidence>
<dbReference type="AlphaFoldDB" id="A0A6J4VZE2"/>
<proteinExistence type="inferred from homology"/>
<dbReference type="GO" id="GO:0005829">
    <property type="term" value="C:cytosol"/>
    <property type="evidence" value="ECO:0007669"/>
    <property type="project" value="TreeGrafter"/>
</dbReference>
<evidence type="ECO:0000256" key="16">
    <source>
        <dbReference type="PIRSR" id="PIRSR000386-1"/>
    </source>
</evidence>
<feature type="domain" description="tRNA methyltransferase TRMD/TRM10-type" evidence="19">
    <location>
        <begin position="1"/>
        <end position="224"/>
    </location>
</feature>
<evidence type="ECO:0000256" key="2">
    <source>
        <dbReference type="ARBA" id="ARBA00004496"/>
    </source>
</evidence>
<evidence type="ECO:0000256" key="10">
    <source>
        <dbReference type="ARBA" id="ARBA00022691"/>
    </source>
</evidence>
<keyword evidence="8 15" id="KW-0489">Methyltransferase</keyword>
<dbReference type="PIRSF" id="PIRSF000386">
    <property type="entry name" value="tRNA_mtase"/>
    <property type="match status" value="1"/>
</dbReference>
<evidence type="ECO:0000256" key="12">
    <source>
        <dbReference type="ARBA" id="ARBA00029736"/>
    </source>
</evidence>
<dbReference type="Gene3D" id="1.10.1270.20">
    <property type="entry name" value="tRNA(m1g37)methyltransferase, domain 2"/>
    <property type="match status" value="1"/>
</dbReference>
<protein>
    <recommendedName>
        <fullName evidence="6 15">tRNA (guanine-N(1)-)-methyltransferase</fullName>
        <ecNumber evidence="5 15">2.1.1.228</ecNumber>
    </recommendedName>
    <alternativeName>
        <fullName evidence="12 15">M1G-methyltransferase</fullName>
    </alternativeName>
    <alternativeName>
        <fullName evidence="13 15">tRNA [GM37] methyltransferase</fullName>
    </alternativeName>
</protein>
<reference evidence="20" key="1">
    <citation type="submission" date="2020-02" db="EMBL/GenBank/DDBJ databases">
        <authorList>
            <person name="Meier V. D."/>
        </authorList>
    </citation>
    <scope>NUCLEOTIDE SEQUENCE</scope>
    <source>
        <strain evidence="20">AVDCRST_MAG18</strain>
    </source>
</reference>